<organism evidence="1 2">
    <name type="scientific">Myroides marinus</name>
    <dbReference type="NCBI Taxonomy" id="703342"/>
    <lineage>
        <taxon>Bacteria</taxon>
        <taxon>Pseudomonadati</taxon>
        <taxon>Bacteroidota</taxon>
        <taxon>Flavobacteriia</taxon>
        <taxon>Flavobacteriales</taxon>
        <taxon>Flavobacteriaceae</taxon>
        <taxon>Myroides</taxon>
    </lineage>
</organism>
<dbReference type="Proteomes" id="UP000183077">
    <property type="component" value="Unassembled WGS sequence"/>
</dbReference>
<dbReference type="EMBL" id="FNYS01000006">
    <property type="protein sequence ID" value="SEI89540.1"/>
    <property type="molecule type" value="Genomic_DNA"/>
</dbReference>
<sequence length="379" mass="43801">MKREFIKYASVVEDIPAEFDKQVDEITADIAAYVHESKEKNKLTYNTRDAHAKGYSALKAEFTVLDNLPKEYAQGFYATPKKYEAAIRFSNGSSRVMIDKKLGFAQGLAIKIFDVPGQKMTDDEKDAPNMDYNFINHPVFFCNSAEDYTFIGKLFLKMNDYFEKGVFGKAEFAYMWATEMGKAFPGRESLKELKAILGFQDIKPKNPFLYDFWSMGAVRHGDYIAKVRAHPNADFLSKIITPEVDPQKIDQAFRPAIIGEITKHDFEFDIQIQLCNDLEKMPVEELTEEWKEEDSPFVTVAKLYIPQQEVPEDGNFLIMENLSFTPFHTTEEHKPIGNLQRTRLRAYQTASKLRHELNHKKRAEPKNLDEAFDPEFYNL</sequence>
<dbReference type="AlphaFoldDB" id="A0A1H6UMV3"/>
<accession>A0A1H6UMV3</accession>
<protein>
    <recommendedName>
        <fullName evidence="3">Catalase</fullName>
    </recommendedName>
</protein>
<dbReference type="InterPro" id="IPR020835">
    <property type="entry name" value="Catalase_sf"/>
</dbReference>
<evidence type="ECO:0000313" key="1">
    <source>
        <dbReference type="EMBL" id="SEI89540.1"/>
    </source>
</evidence>
<evidence type="ECO:0000313" key="2">
    <source>
        <dbReference type="Proteomes" id="UP000183077"/>
    </source>
</evidence>
<reference evidence="1 2" key="1">
    <citation type="submission" date="2016-10" db="EMBL/GenBank/DDBJ databases">
        <authorList>
            <person name="de Groot N.N."/>
        </authorList>
    </citation>
    <scope>NUCLEOTIDE SEQUENCE [LARGE SCALE GENOMIC DNA]</scope>
    <source>
        <strain evidence="1 2">DSM 23048</strain>
    </source>
</reference>
<name>A0A1H6UMV3_9FLAO</name>
<dbReference type="CDD" id="cd08152">
    <property type="entry name" value="y4iL_like"/>
    <property type="match status" value="1"/>
</dbReference>
<evidence type="ECO:0008006" key="3">
    <source>
        <dbReference type="Google" id="ProtNLM"/>
    </source>
</evidence>
<dbReference type="PANTHER" id="PTHR36195:SF4">
    <property type="entry name" value="DOMAIN PROTEIN, PUTATIVE (AFU_ORTHOLOGUE AFUA_5G01990)-RELATED"/>
    <property type="match status" value="1"/>
</dbReference>
<gene>
    <name evidence="1" type="ORF">SAMN04488018_106151</name>
</gene>
<dbReference type="PANTHER" id="PTHR36195">
    <property type="entry name" value="DOMAIN PROTEIN, PUTATIVE (AFU_ORTHOLOGUE AFUA_5G01990)-RELATED-RELATED"/>
    <property type="match status" value="1"/>
</dbReference>
<dbReference type="SUPFAM" id="SSF56634">
    <property type="entry name" value="Heme-dependent catalase-like"/>
    <property type="match status" value="1"/>
</dbReference>
<dbReference type="RefSeq" id="WP_074745785.1">
    <property type="nucleotide sequence ID" value="NZ_FNYS01000006.1"/>
</dbReference>
<dbReference type="GO" id="GO:0020037">
    <property type="term" value="F:heme binding"/>
    <property type="evidence" value="ECO:0007669"/>
    <property type="project" value="InterPro"/>
</dbReference>
<dbReference type="GeneID" id="82256945"/>
<dbReference type="Gene3D" id="2.40.180.10">
    <property type="entry name" value="Catalase core domain"/>
    <property type="match status" value="1"/>
</dbReference>
<proteinExistence type="predicted"/>